<proteinExistence type="predicted"/>
<sequence>MRVAITLATIFFLCMVFSGCRIQEEAGGKETVVVVVCSDDDWSDAGPALEKAFRVKEKTLEGQRIFELKRVPAEDMDMYRYRKNLLLMGSIHSDLMKGVLSEDAKVMVSSGESYMFGSLDAWANNQILVMTVSSEDKSLGEITRSTARSAFKYFREECRERIRRRIYSSGIEEGLKAQMKERHGWSIDLPKAYIPAAEDSIGHLVSFIKHVPERVISVYWGFDKERKSWVDIRDEMGARYLQGDMVHRDRYREISATFRGHKAVKLTGHWENKKKIMGGPFVAYCFQDTISRTYYMVDYNIFAPAEKKWPIMAQMEWIAQTFKIY</sequence>
<reference evidence="1 2" key="1">
    <citation type="submission" date="2019-03" db="EMBL/GenBank/DDBJ databases">
        <title>Metabolic potential of uncultured bacteria and archaea associated with petroleum seepage in deep-sea sediments.</title>
        <authorList>
            <person name="Dong X."/>
            <person name="Hubert C."/>
        </authorList>
    </citation>
    <scope>NUCLEOTIDE SEQUENCE [LARGE SCALE GENOMIC DNA]</scope>
    <source>
        <strain evidence="1">E29_bin36</strain>
    </source>
</reference>
<protein>
    <submittedName>
        <fullName evidence="1">DUF4837 family protein</fullName>
    </submittedName>
</protein>
<name>A0A523XWA0_UNCT6</name>
<dbReference type="PROSITE" id="PS51257">
    <property type="entry name" value="PROKAR_LIPOPROTEIN"/>
    <property type="match status" value="1"/>
</dbReference>
<dbReference type="Pfam" id="PF16125">
    <property type="entry name" value="DUF4837"/>
    <property type="match status" value="1"/>
</dbReference>
<organism evidence="1 2">
    <name type="scientific">candidate division TA06 bacterium</name>
    <dbReference type="NCBI Taxonomy" id="2250710"/>
    <lineage>
        <taxon>Bacteria</taxon>
        <taxon>Bacteria division TA06</taxon>
    </lineage>
</organism>
<evidence type="ECO:0000313" key="1">
    <source>
        <dbReference type="EMBL" id="TET83568.1"/>
    </source>
</evidence>
<evidence type="ECO:0000313" key="2">
    <source>
        <dbReference type="Proteomes" id="UP000315534"/>
    </source>
</evidence>
<dbReference type="AlphaFoldDB" id="A0A523XWA0"/>
<gene>
    <name evidence="1" type="ORF">E3J38_00210</name>
</gene>
<dbReference type="InterPro" id="IPR032286">
    <property type="entry name" value="DUF4837"/>
</dbReference>
<accession>A0A523XWA0</accession>
<comment type="caution">
    <text evidence="1">The sequence shown here is derived from an EMBL/GenBank/DDBJ whole genome shotgun (WGS) entry which is preliminary data.</text>
</comment>
<dbReference type="Proteomes" id="UP000315534">
    <property type="component" value="Unassembled WGS sequence"/>
</dbReference>
<dbReference type="EMBL" id="SOIP01000010">
    <property type="protein sequence ID" value="TET83568.1"/>
    <property type="molecule type" value="Genomic_DNA"/>
</dbReference>